<gene>
    <name evidence="4" type="ORF">ACHAXA_008349</name>
</gene>
<proteinExistence type="predicted"/>
<dbReference type="SUPFAM" id="SSF52799">
    <property type="entry name" value="(Phosphotyrosine protein) phosphatases II"/>
    <property type="match status" value="1"/>
</dbReference>
<dbReference type="InterPro" id="IPR057023">
    <property type="entry name" value="PTP-SAK"/>
</dbReference>
<evidence type="ECO:0000256" key="1">
    <source>
        <dbReference type="ARBA" id="ARBA00022801"/>
    </source>
</evidence>
<keyword evidence="1" id="KW-0378">Hydrolase</keyword>
<evidence type="ECO:0000256" key="2">
    <source>
        <dbReference type="SAM" id="SignalP"/>
    </source>
</evidence>
<dbReference type="AlphaFoldDB" id="A0ABD3RLZ9"/>
<feature type="chain" id="PRO_5044895748" description="Swiss Army Knife protein DSP-PTPase phosphatase domain-containing protein" evidence="2">
    <location>
        <begin position="17"/>
        <end position="345"/>
    </location>
</feature>
<dbReference type="Pfam" id="PF22784">
    <property type="entry name" value="PTP-SAK"/>
    <property type="match status" value="1"/>
</dbReference>
<keyword evidence="5" id="KW-1185">Reference proteome</keyword>
<sequence>MVTLVFVMILVGIVDATKFLSGLPRHSSTTSAFFRTPYADKIGLGNTVTFCHNSGINPNDALAPSISSLVKRARRVREKLYGDNSSTFLLDPSQLSYPSSTYDMTTDHDIHSRKKNAVVQRGFCNWLIPNTIMIGQYPGMTPESNGPTYNECRLHIQNMVRSAKISLFCCLQSEVPSQEDDIGWNEGKQGGNEVYLEPESLRREFPRPFMRYGPQAQSFAESQLTFIHQPIEDLGVPASNDSLLSLLLKLIQHLETNNHNAIYLHCWGGRGRAGLVGCCLASLFFPKLSSNEILDWIQLGYDARSGAESMHDGLKRSPQTEAQRHFVREFVRAVHTAEMTELADE</sequence>
<accession>A0ABD3RLZ9</accession>
<feature type="domain" description="Swiss Army Knife protein DSP-PTPase phosphatase" evidence="3">
    <location>
        <begin position="222"/>
        <end position="327"/>
    </location>
</feature>
<dbReference type="Gene3D" id="3.90.190.10">
    <property type="entry name" value="Protein tyrosine phosphatase superfamily"/>
    <property type="match status" value="1"/>
</dbReference>
<dbReference type="EMBL" id="JALLPB020000492">
    <property type="protein sequence ID" value="KAL3808560.1"/>
    <property type="molecule type" value="Genomic_DNA"/>
</dbReference>
<dbReference type="InterPro" id="IPR029021">
    <property type="entry name" value="Prot-tyrosine_phosphatase-like"/>
</dbReference>
<evidence type="ECO:0000259" key="3">
    <source>
        <dbReference type="Pfam" id="PF22784"/>
    </source>
</evidence>
<protein>
    <recommendedName>
        <fullName evidence="3">Swiss Army Knife protein DSP-PTPase phosphatase domain-containing protein</fullName>
    </recommendedName>
</protein>
<comment type="caution">
    <text evidence="4">The sequence shown here is derived from an EMBL/GenBank/DDBJ whole genome shotgun (WGS) entry which is preliminary data.</text>
</comment>
<organism evidence="4 5">
    <name type="scientific">Cyclostephanos tholiformis</name>
    <dbReference type="NCBI Taxonomy" id="382380"/>
    <lineage>
        <taxon>Eukaryota</taxon>
        <taxon>Sar</taxon>
        <taxon>Stramenopiles</taxon>
        <taxon>Ochrophyta</taxon>
        <taxon>Bacillariophyta</taxon>
        <taxon>Coscinodiscophyceae</taxon>
        <taxon>Thalassiosirophycidae</taxon>
        <taxon>Stephanodiscales</taxon>
        <taxon>Stephanodiscaceae</taxon>
        <taxon>Cyclostephanos</taxon>
    </lineage>
</organism>
<feature type="signal peptide" evidence="2">
    <location>
        <begin position="1"/>
        <end position="16"/>
    </location>
</feature>
<dbReference type="Proteomes" id="UP001530377">
    <property type="component" value="Unassembled WGS sequence"/>
</dbReference>
<keyword evidence="2" id="KW-0732">Signal</keyword>
<evidence type="ECO:0000313" key="4">
    <source>
        <dbReference type="EMBL" id="KAL3808560.1"/>
    </source>
</evidence>
<evidence type="ECO:0000313" key="5">
    <source>
        <dbReference type="Proteomes" id="UP001530377"/>
    </source>
</evidence>
<reference evidence="4 5" key="1">
    <citation type="submission" date="2024-10" db="EMBL/GenBank/DDBJ databases">
        <title>Updated reference genomes for cyclostephanoid diatoms.</title>
        <authorList>
            <person name="Roberts W.R."/>
            <person name="Alverson A.J."/>
        </authorList>
    </citation>
    <scope>NUCLEOTIDE SEQUENCE [LARGE SCALE GENOMIC DNA]</scope>
    <source>
        <strain evidence="4 5">AJA228-03</strain>
    </source>
</reference>
<dbReference type="GO" id="GO:0016791">
    <property type="term" value="F:phosphatase activity"/>
    <property type="evidence" value="ECO:0007669"/>
    <property type="project" value="UniProtKB-ARBA"/>
</dbReference>
<name>A0ABD3RLZ9_9STRA</name>